<proteinExistence type="predicted"/>
<accession>A0A9W4UM34</accession>
<feature type="transmembrane region" description="Helical" evidence="1">
    <location>
        <begin position="256"/>
        <end position="280"/>
    </location>
</feature>
<gene>
    <name evidence="2" type="ORF">PDIGIT_LOCUS10639</name>
</gene>
<dbReference type="PANTHER" id="PTHR34414">
    <property type="entry name" value="HET DOMAIN-CONTAINING PROTEIN-RELATED"/>
    <property type="match status" value="1"/>
</dbReference>
<dbReference type="AlphaFoldDB" id="A0A9W4UM34"/>
<reference evidence="2" key="1">
    <citation type="submission" date="2023-01" db="EMBL/GenBank/DDBJ databases">
        <authorList>
            <person name="Van Ghelder C."/>
            <person name="Rancurel C."/>
        </authorList>
    </citation>
    <scope>NUCLEOTIDE SEQUENCE</scope>
    <source>
        <strain evidence="2">CNCM I-4278</strain>
    </source>
</reference>
<dbReference type="InterPro" id="IPR046536">
    <property type="entry name" value="DUF6601"/>
</dbReference>
<dbReference type="Proteomes" id="UP001152607">
    <property type="component" value="Unassembled WGS sequence"/>
</dbReference>
<dbReference type="OrthoDB" id="5086500at2759"/>
<feature type="transmembrane region" description="Helical" evidence="1">
    <location>
        <begin position="292"/>
        <end position="320"/>
    </location>
</feature>
<sequence>MTMTLVTSNEPVLETPFWTDTLSPKEDGRIPVPLLPATYRNKEHEVHIVGSDPYHFLENDLDVARLNRIHKWLWLVGLPGSPRPLHYQILKKRAIVLTEQMDLHLVWSPSRILIKPLPRYLLSPQFWQTNLCPHPSLYRIALGFLLSWVALIEKESDFKLAMLNGFLPDDMTWSGWLVVAGEVMLKPTPFRTRLSEHRTIGVIIDNKEIVNNRFLYGELRVGRLNWIYRFGLGQLRGYLSSCTTYASFVQENVNSLIALFAYATIVLSAMQVGLGTSYLADSEVFDTASSVFTLFSIFAPLAAIVGILLVLAVFILFNLFHMIKKQTRRRLQRDGV</sequence>
<keyword evidence="1" id="KW-0812">Transmembrane</keyword>
<dbReference type="Pfam" id="PF20246">
    <property type="entry name" value="DUF6601"/>
    <property type="match status" value="1"/>
</dbReference>
<protein>
    <submittedName>
        <fullName evidence="2">Uncharacterized protein</fullName>
    </submittedName>
</protein>
<organism evidence="2 3">
    <name type="scientific">Periconia digitata</name>
    <dbReference type="NCBI Taxonomy" id="1303443"/>
    <lineage>
        <taxon>Eukaryota</taxon>
        <taxon>Fungi</taxon>
        <taxon>Dikarya</taxon>
        <taxon>Ascomycota</taxon>
        <taxon>Pezizomycotina</taxon>
        <taxon>Dothideomycetes</taxon>
        <taxon>Pleosporomycetidae</taxon>
        <taxon>Pleosporales</taxon>
        <taxon>Massarineae</taxon>
        <taxon>Periconiaceae</taxon>
        <taxon>Periconia</taxon>
    </lineage>
</organism>
<evidence type="ECO:0000256" key="1">
    <source>
        <dbReference type="SAM" id="Phobius"/>
    </source>
</evidence>
<dbReference type="EMBL" id="CAOQHR010000007">
    <property type="protein sequence ID" value="CAI6337527.1"/>
    <property type="molecule type" value="Genomic_DNA"/>
</dbReference>
<keyword evidence="1" id="KW-1133">Transmembrane helix</keyword>
<keyword evidence="1" id="KW-0472">Membrane</keyword>
<evidence type="ECO:0000313" key="2">
    <source>
        <dbReference type="EMBL" id="CAI6337527.1"/>
    </source>
</evidence>
<comment type="caution">
    <text evidence="2">The sequence shown here is derived from an EMBL/GenBank/DDBJ whole genome shotgun (WGS) entry which is preliminary data.</text>
</comment>
<evidence type="ECO:0000313" key="3">
    <source>
        <dbReference type="Proteomes" id="UP001152607"/>
    </source>
</evidence>
<keyword evidence="3" id="KW-1185">Reference proteome</keyword>
<dbReference type="PANTHER" id="PTHR34414:SF1">
    <property type="entry name" value="SUBTILISIN-LIKE SERINE PROTEASE"/>
    <property type="match status" value="1"/>
</dbReference>
<name>A0A9W4UM34_9PLEO</name>